<comment type="caution">
    <text evidence="2">The sequence shown here is derived from an EMBL/GenBank/DDBJ whole genome shotgun (WGS) entry which is preliminary data.</text>
</comment>
<evidence type="ECO:0000256" key="1">
    <source>
        <dbReference type="SAM" id="SignalP"/>
    </source>
</evidence>
<gene>
    <name evidence="2" type="ORF">AFUS01_LOCUS17954</name>
</gene>
<feature type="chain" id="PRO_5035173707" evidence="1">
    <location>
        <begin position="23"/>
        <end position="91"/>
    </location>
</feature>
<feature type="signal peptide" evidence="1">
    <location>
        <begin position="1"/>
        <end position="22"/>
    </location>
</feature>
<keyword evidence="3" id="KW-1185">Reference proteome</keyword>
<dbReference type="Proteomes" id="UP000708208">
    <property type="component" value="Unassembled WGS sequence"/>
</dbReference>
<proteinExistence type="predicted"/>
<evidence type="ECO:0000313" key="2">
    <source>
        <dbReference type="EMBL" id="CAG7729223.1"/>
    </source>
</evidence>
<organism evidence="2 3">
    <name type="scientific">Allacma fusca</name>
    <dbReference type="NCBI Taxonomy" id="39272"/>
    <lineage>
        <taxon>Eukaryota</taxon>
        <taxon>Metazoa</taxon>
        <taxon>Ecdysozoa</taxon>
        <taxon>Arthropoda</taxon>
        <taxon>Hexapoda</taxon>
        <taxon>Collembola</taxon>
        <taxon>Symphypleona</taxon>
        <taxon>Sminthuridae</taxon>
        <taxon>Allacma</taxon>
    </lineage>
</organism>
<keyword evidence="1" id="KW-0732">Signal</keyword>
<reference evidence="2" key="1">
    <citation type="submission" date="2021-06" db="EMBL/GenBank/DDBJ databases">
        <authorList>
            <person name="Hodson N. C."/>
            <person name="Mongue J. A."/>
            <person name="Jaron S. K."/>
        </authorList>
    </citation>
    <scope>NUCLEOTIDE SEQUENCE</scope>
</reference>
<dbReference type="EMBL" id="CAJVCH010175589">
    <property type="protein sequence ID" value="CAG7729223.1"/>
    <property type="molecule type" value="Genomic_DNA"/>
</dbReference>
<evidence type="ECO:0000313" key="3">
    <source>
        <dbReference type="Proteomes" id="UP000708208"/>
    </source>
</evidence>
<accession>A0A8J2K3Z8</accession>
<sequence length="91" mass="9886">MRLTIALAFLTTVTIFIQPLSCQEQEFDPFAILPSIFGPVKSTPTPTVTSDESSNELTEEPTIRVIAPKGRNCPDGQRFIGGGCRKLSSSE</sequence>
<dbReference type="AlphaFoldDB" id="A0A8J2K3Z8"/>
<protein>
    <submittedName>
        <fullName evidence="2">Uncharacterized protein</fullName>
    </submittedName>
</protein>
<name>A0A8J2K3Z8_9HEXA</name>